<feature type="domain" description="Rab-GAP TBC" evidence="2">
    <location>
        <begin position="218"/>
        <end position="423"/>
    </location>
</feature>
<dbReference type="Pfam" id="PF00566">
    <property type="entry name" value="RabGAP-TBC"/>
    <property type="match status" value="1"/>
</dbReference>
<evidence type="ECO:0000313" key="4">
    <source>
        <dbReference type="Proteomes" id="UP001153954"/>
    </source>
</evidence>
<dbReference type="PANTHER" id="PTHR13399:SF2">
    <property type="entry name" value="TRANSLOCON-ASSOCIATED PROTEIN SUBUNIT GAMMA"/>
    <property type="match status" value="1"/>
</dbReference>
<comment type="caution">
    <text evidence="3">The sequence shown here is derived from an EMBL/GenBank/DDBJ whole genome shotgun (WGS) entry which is preliminary data.</text>
</comment>
<dbReference type="SUPFAM" id="SSF47923">
    <property type="entry name" value="Ypt/Rab-GAP domain of gyp1p"/>
    <property type="match status" value="2"/>
</dbReference>
<dbReference type="PROSITE" id="PS50086">
    <property type="entry name" value="TBC_RABGAP"/>
    <property type="match status" value="1"/>
</dbReference>
<dbReference type="InterPro" id="IPR032738">
    <property type="entry name" value="Tbc1d30_C"/>
</dbReference>
<feature type="compositionally biased region" description="Basic residues" evidence="1">
    <location>
        <begin position="1006"/>
        <end position="1015"/>
    </location>
</feature>
<dbReference type="SMART" id="SM00164">
    <property type="entry name" value="TBC"/>
    <property type="match status" value="1"/>
</dbReference>
<reference evidence="3" key="1">
    <citation type="submission" date="2022-03" db="EMBL/GenBank/DDBJ databases">
        <authorList>
            <person name="Tunstrom K."/>
        </authorList>
    </citation>
    <scope>NUCLEOTIDE SEQUENCE</scope>
</reference>
<dbReference type="Pfam" id="PF15733">
    <property type="entry name" value="DUF4682"/>
    <property type="match status" value="1"/>
</dbReference>
<feature type="region of interest" description="Disordered" evidence="1">
    <location>
        <begin position="616"/>
        <end position="669"/>
    </location>
</feature>
<dbReference type="FunFam" id="1.10.8.270:FF:000009">
    <property type="entry name" value="TBC1 domain family member 30"/>
    <property type="match status" value="1"/>
</dbReference>
<accession>A0AAU9V7N3</accession>
<dbReference type="InterPro" id="IPR035969">
    <property type="entry name" value="Rab-GAP_TBC_sf"/>
</dbReference>
<feature type="compositionally biased region" description="Low complexity" evidence="1">
    <location>
        <begin position="777"/>
        <end position="787"/>
    </location>
</feature>
<evidence type="ECO:0000313" key="3">
    <source>
        <dbReference type="EMBL" id="CAH2107292.1"/>
    </source>
</evidence>
<dbReference type="InterPro" id="IPR000195">
    <property type="entry name" value="Rab-GAP-TBC_dom"/>
</dbReference>
<sequence length="1519" mass="170498">MKTITINQPINLRVVKFELDFSSLYQEKSRRQKALKEIKIPKSGVSCTKQIRNIPPPPLIKCAEQKRDVKDLIEELLSDIYADQRDWSTRSNSVIEYSQESNTAASFTSSHSNCGEQTDAIERSYLETLDIEELREQYTDGKNNLQIVGERLAKYLRTRDRLHRQQKKLCAAFTVLLRHMTGDTSARFGITPGNEGPGEGGFAEWLHAMRLVARLPAGVPQHFRRKLWLTLADRHLTARGIDWSVAERACFRGTAQPDDTELSAQILKDLHRTGCSLFCGAEGRENQAMLRRVLLAYARWNKDVGYCQGFNMLAAIILEVMEKSESDSLKVMIYLVEAVLPEGYFSDDLRGLSADMAAFRDLLRLRLPRLAQHMDHLQRISDGGGVEPPLPDVFTMQWFLTLYATWLPRDSLLRIWDLILLDGNEILLLTALAIWDMLQDRILSARSADEFYSCMGGGVGAVWEAGEALVVRVVAFNSVPELPRLRNLHRYRVAPPAPANVAPVHQPPLQSAVQSMTKRGLRLFYSEDEGDSSDEGNKMALATVIPRRDDRAGDRLSLDIGALKRQYARLRERQRQAHVILAAACARHAAVGVPTSPTSLTVNNLLLGKSAIVSSRGRRLGPPPGAIPPSRQTTSLAEITSRRHDRISNETISWEEEKHRKSQDRRNSVKWKDIKKEKEVEIGRKASIDLEEAGDGVIVSELEANAMIASMRSRSSSETSSYSSRSESSTDTSLCDENEKASDSEQEMPIDDKENSKLITKSKKPLPKSNSTENKNVKNSPSSVSKPFFDCSSTQDKKINKVDSKVKNISEYLDSAAGEPLRVYIDGFELKLKEPLNNSNKKKDQISANPLKCMHHHRLIYDKKFHKPEYDERKSYKKAGGSRSNTLTDYSPINSASCHCAVKLDTFYKELPPKQYSTSTLQKHTRPPDIIDSFVMNPNFVPDIDLTEGLVPGAESPVRSPGSDSVIVSEDEPPIPLKIDKYFEHSPQFFGARLSDPNNTDIPSRRPTKRNSRLPKKPDSLTLQSNNNERNLKSEVERASSLPQSHSFVCRKSVSPGLNEDEIVSIQTKDTKENVNYNNSKGLLESENKIFEEELLTDNDSVSSKAYILRSGRKNSERALQIIQENSQILSRILTKQNITTVNSNPLQESLEDNVDKTLKDNFNSSKTVETKLLNSSLLKESTSDSLIGCLKRIPREIATDKSDILKVRPISIDDPFSLDIRNVATGSNEFSFKSIKTPSIESLGNKTDLYGWENKGFFAKCDYKKNSSRTDNIDDYKRIDSDISITSDLRHKNVRPVSDEWSQYSFSSESKISVTLPSSENKDTSTYERRLTSDDYNYPLSNSTKYNDLLLRKESNVCSKALDQSPKICENFVKTENSSFSDLSQKVTSSISFTCDPSVDDDSPMGAKSNSSDTLCQITSLDQVSTPISPKVFPNKDTTTLLRDSMEISDKANIEHDDTCSTITSLLETDTLSSLSFPRSPSTGSYHPFPTRPPIRLPKDIGVKLGMYPKESINSPQK</sequence>
<dbReference type="EMBL" id="CAKOGL010000030">
    <property type="protein sequence ID" value="CAH2107292.1"/>
    <property type="molecule type" value="Genomic_DNA"/>
</dbReference>
<protein>
    <recommendedName>
        <fullName evidence="2">Rab-GAP TBC domain-containing protein</fullName>
    </recommendedName>
</protein>
<feature type="region of interest" description="Disordered" evidence="1">
    <location>
        <begin position="1475"/>
        <end position="1499"/>
    </location>
</feature>
<name>A0AAU9V7N3_EUPED</name>
<feature type="region of interest" description="Disordered" evidence="1">
    <location>
        <begin position="710"/>
        <end position="790"/>
    </location>
</feature>
<gene>
    <name evidence="3" type="ORF">EEDITHA_LOCUS21339</name>
</gene>
<feature type="region of interest" description="Disordered" evidence="1">
    <location>
        <begin position="951"/>
        <end position="971"/>
    </location>
</feature>
<feature type="region of interest" description="Disordered" evidence="1">
    <location>
        <begin position="990"/>
        <end position="1040"/>
    </location>
</feature>
<keyword evidence="4" id="KW-1185">Reference proteome</keyword>
<dbReference type="PANTHER" id="PTHR13399">
    <property type="entry name" value="TRANSLOCON-ASSOCIATED PROTEIN TRAP , GAMMA SUBUNIT"/>
    <property type="match status" value="1"/>
</dbReference>
<evidence type="ECO:0000259" key="2">
    <source>
        <dbReference type="PROSITE" id="PS50086"/>
    </source>
</evidence>
<feature type="compositionally biased region" description="Low complexity" evidence="1">
    <location>
        <begin position="710"/>
        <end position="733"/>
    </location>
</feature>
<proteinExistence type="predicted"/>
<dbReference type="GO" id="GO:0005783">
    <property type="term" value="C:endoplasmic reticulum"/>
    <property type="evidence" value="ECO:0007669"/>
    <property type="project" value="TreeGrafter"/>
</dbReference>
<dbReference type="Gene3D" id="1.10.8.270">
    <property type="entry name" value="putative rabgap domain of human tbc1 domain family member 14 like domains"/>
    <property type="match status" value="1"/>
</dbReference>
<dbReference type="Gene3D" id="1.10.472.80">
    <property type="entry name" value="Ypt/Rab-GAP domain of gyp1p, domain 3"/>
    <property type="match status" value="1"/>
</dbReference>
<feature type="compositionally biased region" description="Basic and acidic residues" evidence="1">
    <location>
        <begin position="655"/>
        <end position="669"/>
    </location>
</feature>
<organism evidence="3 4">
    <name type="scientific">Euphydryas editha</name>
    <name type="common">Edith's checkerspot</name>
    <dbReference type="NCBI Taxonomy" id="104508"/>
    <lineage>
        <taxon>Eukaryota</taxon>
        <taxon>Metazoa</taxon>
        <taxon>Ecdysozoa</taxon>
        <taxon>Arthropoda</taxon>
        <taxon>Hexapoda</taxon>
        <taxon>Insecta</taxon>
        <taxon>Pterygota</taxon>
        <taxon>Neoptera</taxon>
        <taxon>Endopterygota</taxon>
        <taxon>Lepidoptera</taxon>
        <taxon>Glossata</taxon>
        <taxon>Ditrysia</taxon>
        <taxon>Papilionoidea</taxon>
        <taxon>Nymphalidae</taxon>
        <taxon>Nymphalinae</taxon>
        <taxon>Euphydryas</taxon>
    </lineage>
</organism>
<evidence type="ECO:0000256" key="1">
    <source>
        <dbReference type="SAM" id="MobiDB-lite"/>
    </source>
</evidence>
<dbReference type="Proteomes" id="UP001153954">
    <property type="component" value="Unassembled WGS sequence"/>
</dbReference>